<dbReference type="Pfam" id="PF00528">
    <property type="entry name" value="BPD_transp_1"/>
    <property type="match status" value="1"/>
</dbReference>
<evidence type="ECO:0000256" key="1">
    <source>
        <dbReference type="ARBA" id="ARBA00004651"/>
    </source>
</evidence>
<evidence type="ECO:0000256" key="7">
    <source>
        <dbReference type="RuleBase" id="RU363032"/>
    </source>
</evidence>
<dbReference type="InterPro" id="IPR035906">
    <property type="entry name" value="MetI-like_sf"/>
</dbReference>
<feature type="transmembrane region" description="Helical" evidence="7">
    <location>
        <begin position="165"/>
        <end position="185"/>
    </location>
</feature>
<accession>A0A096AIJ5</accession>
<gene>
    <name evidence="9" type="ORF">HMPREF0872_06505</name>
</gene>
<feature type="domain" description="ABC transmembrane type-1" evidence="8">
    <location>
        <begin position="96"/>
        <end position="300"/>
    </location>
</feature>
<feature type="transmembrane region" description="Helical" evidence="7">
    <location>
        <begin position="98"/>
        <end position="123"/>
    </location>
</feature>
<dbReference type="Gene3D" id="1.10.3720.10">
    <property type="entry name" value="MetI-like"/>
    <property type="match status" value="1"/>
</dbReference>
<evidence type="ECO:0000256" key="4">
    <source>
        <dbReference type="ARBA" id="ARBA00022692"/>
    </source>
</evidence>
<keyword evidence="3" id="KW-1003">Cell membrane</keyword>
<dbReference type="eggNOG" id="COG0601">
    <property type="taxonomic scope" value="Bacteria"/>
</dbReference>
<evidence type="ECO:0000313" key="9">
    <source>
        <dbReference type="EMBL" id="KGF46943.1"/>
    </source>
</evidence>
<comment type="caution">
    <text evidence="9">The sequence shown here is derived from an EMBL/GenBank/DDBJ whole genome shotgun (WGS) entry which is preliminary data.</text>
</comment>
<keyword evidence="5 7" id="KW-1133">Transmembrane helix</keyword>
<organism evidence="9 10">
    <name type="scientific">Veillonella montpellierensis DNF00314</name>
    <dbReference type="NCBI Taxonomy" id="1401067"/>
    <lineage>
        <taxon>Bacteria</taxon>
        <taxon>Bacillati</taxon>
        <taxon>Bacillota</taxon>
        <taxon>Negativicutes</taxon>
        <taxon>Veillonellales</taxon>
        <taxon>Veillonellaceae</taxon>
        <taxon>Veillonella</taxon>
    </lineage>
</organism>
<comment type="similarity">
    <text evidence="7">Belongs to the binding-protein-dependent transport system permease family.</text>
</comment>
<evidence type="ECO:0000256" key="5">
    <source>
        <dbReference type="ARBA" id="ARBA00022989"/>
    </source>
</evidence>
<dbReference type="EMBL" id="JRNT01000023">
    <property type="protein sequence ID" value="KGF46943.1"/>
    <property type="molecule type" value="Genomic_DNA"/>
</dbReference>
<keyword evidence="6 7" id="KW-0472">Membrane</keyword>
<comment type="subcellular location">
    <subcellularLocation>
        <location evidence="1 7">Cell membrane</location>
        <topology evidence="1 7">Multi-pass membrane protein</topology>
    </subcellularLocation>
</comment>
<feature type="transmembrane region" description="Helical" evidence="7">
    <location>
        <begin position="135"/>
        <end position="159"/>
    </location>
</feature>
<evidence type="ECO:0000256" key="6">
    <source>
        <dbReference type="ARBA" id="ARBA00023136"/>
    </source>
</evidence>
<name>A0A096AIJ5_9FIRM</name>
<dbReference type="GO" id="GO:0071916">
    <property type="term" value="F:dipeptide transmembrane transporter activity"/>
    <property type="evidence" value="ECO:0007669"/>
    <property type="project" value="TreeGrafter"/>
</dbReference>
<keyword evidence="2 7" id="KW-0813">Transport</keyword>
<dbReference type="CDD" id="cd06261">
    <property type="entry name" value="TM_PBP2"/>
    <property type="match status" value="1"/>
</dbReference>
<dbReference type="PROSITE" id="PS50928">
    <property type="entry name" value="ABC_TM1"/>
    <property type="match status" value="1"/>
</dbReference>
<proteinExistence type="inferred from homology"/>
<protein>
    <recommendedName>
        <fullName evidence="8">ABC transmembrane type-1 domain-containing protein</fullName>
    </recommendedName>
</protein>
<dbReference type="Proteomes" id="UP000029628">
    <property type="component" value="Unassembled WGS sequence"/>
</dbReference>
<dbReference type="PANTHER" id="PTHR43163">
    <property type="entry name" value="DIPEPTIDE TRANSPORT SYSTEM PERMEASE PROTEIN DPPB-RELATED"/>
    <property type="match status" value="1"/>
</dbReference>
<evidence type="ECO:0000256" key="2">
    <source>
        <dbReference type="ARBA" id="ARBA00022448"/>
    </source>
</evidence>
<dbReference type="SUPFAM" id="SSF161098">
    <property type="entry name" value="MetI-like"/>
    <property type="match status" value="1"/>
</dbReference>
<evidence type="ECO:0000313" key="10">
    <source>
        <dbReference type="Proteomes" id="UP000029628"/>
    </source>
</evidence>
<reference evidence="9 10" key="1">
    <citation type="submission" date="2014-07" db="EMBL/GenBank/DDBJ databases">
        <authorList>
            <person name="McCorrison J."/>
            <person name="Sanka R."/>
            <person name="Torralba M."/>
            <person name="Gillis M."/>
            <person name="Haft D.H."/>
            <person name="Methe B."/>
            <person name="Sutton G."/>
            <person name="Nelson K.E."/>
        </authorList>
    </citation>
    <scope>NUCLEOTIDE SEQUENCE [LARGE SCALE GENOMIC DNA]</scope>
    <source>
        <strain evidence="9 10">DNF00314</strain>
    </source>
</reference>
<feature type="transmembrane region" description="Helical" evidence="7">
    <location>
        <begin position="7"/>
        <end position="28"/>
    </location>
</feature>
<evidence type="ECO:0000256" key="3">
    <source>
        <dbReference type="ARBA" id="ARBA00022475"/>
    </source>
</evidence>
<dbReference type="GO" id="GO:0005886">
    <property type="term" value="C:plasma membrane"/>
    <property type="evidence" value="ECO:0007669"/>
    <property type="project" value="UniProtKB-SubCell"/>
</dbReference>
<dbReference type="AlphaFoldDB" id="A0A096AIJ5"/>
<dbReference type="PANTHER" id="PTHR43163:SF6">
    <property type="entry name" value="DIPEPTIDE TRANSPORT SYSTEM PERMEASE PROTEIN DPPB-RELATED"/>
    <property type="match status" value="1"/>
</dbReference>
<dbReference type="RefSeq" id="WP_038152864.1">
    <property type="nucleotide sequence ID" value="NZ_JRNT01000023.1"/>
</dbReference>
<feature type="transmembrane region" description="Helical" evidence="7">
    <location>
        <begin position="247"/>
        <end position="266"/>
    </location>
</feature>
<sequence length="304" mass="34245">MLFTKQLIKWLLGFFVLSFLFFILVRTIPGDPVTQLLTTYQLPHTKENIEFLTVSFGLDKPLWYQYGYWIIHFVQGDWGNSFITGHDVRVEIIRRVPLSLTIGLGGVLLGGFFAFILGYAAACKPKGFWDRASRALSLFVQSVPSFMTAVFVIYLLSVYFQVIKVYSNITAATILALLLVALGTAGELCRVMRSHFLEIAHTPYIYFSRCRGFKRNTLLLRDGLRPALIALISTMVGRFSWVIGGTAVVEFVFAIPGVSLFLVQSIAAKDYNIIQSYLLFILLWMGIVHAICALLTYLLRGGVR</sequence>
<keyword evidence="10" id="KW-1185">Reference proteome</keyword>
<evidence type="ECO:0000259" key="8">
    <source>
        <dbReference type="PROSITE" id="PS50928"/>
    </source>
</evidence>
<keyword evidence="4 7" id="KW-0812">Transmembrane</keyword>
<dbReference type="InterPro" id="IPR000515">
    <property type="entry name" value="MetI-like"/>
</dbReference>
<feature type="transmembrane region" description="Helical" evidence="7">
    <location>
        <begin position="278"/>
        <end position="299"/>
    </location>
</feature>